<dbReference type="RefSeq" id="WP_115926669.1">
    <property type="nucleotide sequence ID" value="NZ_QNVV01000002.1"/>
</dbReference>
<dbReference type="EMBL" id="QNVV01000002">
    <property type="protein sequence ID" value="REC49533.1"/>
    <property type="molecule type" value="Genomic_DNA"/>
</dbReference>
<dbReference type="Proteomes" id="UP000256257">
    <property type="component" value="Unassembled WGS sequence"/>
</dbReference>
<evidence type="ECO:0000256" key="1">
    <source>
        <dbReference type="SAM" id="SignalP"/>
    </source>
</evidence>
<gene>
    <name evidence="2" type="ORF">DRF67_03405</name>
</gene>
<dbReference type="OrthoDB" id="129527at2"/>
<keyword evidence="3" id="KW-1185">Reference proteome</keyword>
<feature type="chain" id="PRO_5017596599" evidence="1">
    <location>
        <begin position="28"/>
        <end position="160"/>
    </location>
</feature>
<dbReference type="Pfam" id="PF16267">
    <property type="entry name" value="DUF4920"/>
    <property type="match status" value="1"/>
</dbReference>
<dbReference type="InterPro" id="IPR032577">
    <property type="entry name" value="DUF4920"/>
</dbReference>
<name>A0A3D9B7L0_9FLAO</name>
<dbReference type="AlphaFoldDB" id="A0A3D9B7L0"/>
<comment type="caution">
    <text evidence="2">The sequence shown here is derived from an EMBL/GenBank/DDBJ whole genome shotgun (WGS) entry which is preliminary data.</text>
</comment>
<keyword evidence="1" id="KW-0732">Signal</keyword>
<evidence type="ECO:0000313" key="3">
    <source>
        <dbReference type="Proteomes" id="UP000256257"/>
    </source>
</evidence>
<protein>
    <submittedName>
        <fullName evidence="2">DUF4920 domain-containing protein</fullName>
    </submittedName>
</protein>
<evidence type="ECO:0000313" key="2">
    <source>
        <dbReference type="EMBL" id="REC49533.1"/>
    </source>
</evidence>
<organism evidence="2 3">
    <name type="scientific">Chryseobacterium pennipullorum</name>
    <dbReference type="NCBI Taxonomy" id="2258963"/>
    <lineage>
        <taxon>Bacteria</taxon>
        <taxon>Pseudomonadati</taxon>
        <taxon>Bacteroidota</taxon>
        <taxon>Flavobacteriia</taxon>
        <taxon>Flavobacteriales</taxon>
        <taxon>Weeksellaceae</taxon>
        <taxon>Chryseobacterium group</taxon>
        <taxon>Chryseobacterium</taxon>
    </lineage>
</organism>
<accession>A0A3D9B7L0</accession>
<reference evidence="2 3" key="1">
    <citation type="submission" date="2018-06" db="EMBL/GenBank/DDBJ databases">
        <title>Novel Chryseobacterium species.</title>
        <authorList>
            <person name="Newman J."/>
            <person name="Hugo C."/>
            <person name="Oosthuizen L."/>
            <person name="Charimba G."/>
        </authorList>
    </citation>
    <scope>NUCLEOTIDE SEQUENCE [LARGE SCALE GENOMIC DNA]</scope>
    <source>
        <strain evidence="2 3">7_F195</strain>
    </source>
</reference>
<sequence>MKKLLSLGFFVLSIVIFAQLPEGNANAGDAYGAGVSSDKEAKAVSMQHLTEILNTKPVVEEVTIKGKVTDVCPKKGCWITLENPEKTKVFVKMKDYAFFLPAAIKGKTIVLDGKAELKKTSVEELRHYAEDAKKSPADIAKITEPATEIRLLATGIKVIQ</sequence>
<proteinExistence type="predicted"/>
<feature type="signal peptide" evidence="1">
    <location>
        <begin position="1"/>
        <end position="27"/>
    </location>
</feature>